<gene>
    <name evidence="1" type="ORF">TQ37_06715</name>
</gene>
<sequence>MSESGGEFKGDGPGEVCSTIPLAHVVKNATQREAGSGLKDLSVSLNRVRLGLDSSFPSLPTPPSI</sequence>
<dbReference type="AlphaFoldDB" id="A0A0G8AUT3"/>
<name>A0A0G8AUT3_9SYNE</name>
<evidence type="ECO:0000313" key="2">
    <source>
        <dbReference type="Proteomes" id="UP000035037"/>
    </source>
</evidence>
<reference evidence="1 2" key="1">
    <citation type="submission" date="2015-02" db="EMBL/GenBank/DDBJ databases">
        <authorList>
            <person name="Slaby B."/>
            <person name="Hentschel U."/>
        </authorList>
    </citation>
    <scope>NUCLEOTIDE SEQUENCE [LARGE SCALE GENOMIC DNA]</scope>
    <source>
        <strain evidence="1">15L</strain>
    </source>
</reference>
<reference evidence="1 2" key="2">
    <citation type="submission" date="2015-05" db="EMBL/GenBank/DDBJ databases">
        <title>Lifestyle Evolution in Cyanobacterial Symbionts of Sponges.</title>
        <authorList>
            <person name="Burgsdorf I."/>
            <person name="Slaby B.M."/>
            <person name="Handley K.M."/>
            <person name="Haber M."/>
            <person name="Blom J."/>
            <person name="Marshall C.W."/>
            <person name="Gilbert J.A."/>
            <person name="Hentschel U."/>
            <person name="Steindler L."/>
        </authorList>
    </citation>
    <scope>NUCLEOTIDE SEQUENCE [LARGE SCALE GENOMIC DNA]</scope>
    <source>
        <strain evidence="1">15L</strain>
    </source>
</reference>
<comment type="caution">
    <text evidence="1">The sequence shown here is derived from an EMBL/GenBank/DDBJ whole genome shotgun (WGS) entry which is preliminary data.</text>
</comment>
<dbReference type="Proteomes" id="UP000035037">
    <property type="component" value="Unassembled WGS sequence"/>
</dbReference>
<proteinExistence type="predicted"/>
<protein>
    <submittedName>
        <fullName evidence="1">Uncharacterized protein</fullName>
    </submittedName>
</protein>
<dbReference type="EMBL" id="JYFQ01000135">
    <property type="protein sequence ID" value="KKZ11662.1"/>
    <property type="molecule type" value="Genomic_DNA"/>
</dbReference>
<dbReference type="PATRIC" id="fig|1608419.3.peg.443"/>
<organism evidence="1 2">
    <name type="scientific">Candidatus Synechococcus spongiarum 15L</name>
    <dbReference type="NCBI Taxonomy" id="1608419"/>
    <lineage>
        <taxon>Bacteria</taxon>
        <taxon>Bacillati</taxon>
        <taxon>Cyanobacteriota</taxon>
        <taxon>Cyanophyceae</taxon>
        <taxon>Synechococcales</taxon>
        <taxon>Synechococcaceae</taxon>
        <taxon>Synechococcus</taxon>
    </lineage>
</organism>
<evidence type="ECO:0000313" key="1">
    <source>
        <dbReference type="EMBL" id="KKZ11662.1"/>
    </source>
</evidence>
<accession>A0A0G8AUT3</accession>